<evidence type="ECO:0000313" key="3">
    <source>
        <dbReference type="Proteomes" id="UP000782312"/>
    </source>
</evidence>
<evidence type="ECO:0000313" key="2">
    <source>
        <dbReference type="EMBL" id="MBI3126688.1"/>
    </source>
</evidence>
<comment type="caution">
    <text evidence="2">The sequence shown here is derived from an EMBL/GenBank/DDBJ whole genome shotgun (WGS) entry which is preliminary data.</text>
</comment>
<gene>
    <name evidence="2" type="ORF">HYZ11_03685</name>
</gene>
<protein>
    <submittedName>
        <fullName evidence="2">Uncharacterized protein</fullName>
    </submittedName>
</protein>
<feature type="coiled-coil region" evidence="1">
    <location>
        <begin position="196"/>
        <end position="223"/>
    </location>
</feature>
<reference evidence="2" key="1">
    <citation type="submission" date="2020-07" db="EMBL/GenBank/DDBJ databases">
        <title>Huge and variable diversity of episymbiotic CPR bacteria and DPANN archaea in groundwater ecosystems.</title>
        <authorList>
            <person name="He C.Y."/>
            <person name="Keren R."/>
            <person name="Whittaker M."/>
            <person name="Farag I.F."/>
            <person name="Doudna J."/>
            <person name="Cate J.H.D."/>
            <person name="Banfield J.F."/>
        </authorList>
    </citation>
    <scope>NUCLEOTIDE SEQUENCE</scope>
    <source>
        <strain evidence="2">NC_groundwater_763_Ag_S-0.2um_68_21</strain>
    </source>
</reference>
<proteinExistence type="predicted"/>
<dbReference type="EMBL" id="JACPUR010000008">
    <property type="protein sequence ID" value="MBI3126688.1"/>
    <property type="molecule type" value="Genomic_DNA"/>
</dbReference>
<sequence>MKMAGWAGFAVVFVLAVHLAAPLPGRAQELPSSVANELQALNTELGQAQAASQALFAEQAALQNEEKRLIATRELLDGAKKNFLNEVQAWRGELQAHNADAASQRAAAAQHGAKVQSHNARCTGTFSDQGYVNACNAAAAQINSYNQSTLEPWRRRVNANAQRVDSRRDTLAMKEKGLNERYADLQRGVLDWTKRKKENNYKLNELQARQDALRQRIQAVLNSPAVRDLVRRKQASAECAGLAEGAGFEARLDGRLERAHRCLQRVWDGAR</sequence>
<keyword evidence="1" id="KW-0175">Coiled coil</keyword>
<evidence type="ECO:0000256" key="1">
    <source>
        <dbReference type="SAM" id="Coils"/>
    </source>
</evidence>
<accession>A0A932MMH4</accession>
<name>A0A932MMH4_UNCTE</name>
<organism evidence="2 3">
    <name type="scientific">Tectimicrobiota bacterium</name>
    <dbReference type="NCBI Taxonomy" id="2528274"/>
    <lineage>
        <taxon>Bacteria</taxon>
        <taxon>Pseudomonadati</taxon>
        <taxon>Nitrospinota/Tectimicrobiota group</taxon>
        <taxon>Candidatus Tectimicrobiota</taxon>
    </lineage>
</organism>
<dbReference type="AlphaFoldDB" id="A0A932MMH4"/>
<dbReference type="Proteomes" id="UP000782312">
    <property type="component" value="Unassembled WGS sequence"/>
</dbReference>